<accession>A0A1C7NBQ1</accession>
<reference evidence="2 3" key="1">
    <citation type="submission" date="2016-03" db="EMBL/GenBank/DDBJ databases">
        <title>Choanephora cucurbitarum.</title>
        <authorList>
            <person name="Min B."/>
            <person name="Park H."/>
            <person name="Park J.-H."/>
            <person name="Shin H.-D."/>
            <person name="Choi I.-G."/>
        </authorList>
    </citation>
    <scope>NUCLEOTIDE SEQUENCE [LARGE SCALE GENOMIC DNA]</scope>
    <source>
        <strain evidence="2 3">KUS-F28377</strain>
    </source>
</reference>
<feature type="transmembrane region" description="Helical" evidence="1">
    <location>
        <begin position="78"/>
        <end position="99"/>
    </location>
</feature>
<dbReference type="Pfam" id="PF08552">
    <property type="entry name" value="Kei1"/>
    <property type="match status" value="1"/>
</dbReference>
<dbReference type="EMBL" id="LUGH01000292">
    <property type="protein sequence ID" value="OBZ86522.1"/>
    <property type="molecule type" value="Genomic_DNA"/>
</dbReference>
<dbReference type="OrthoDB" id="3338076at2759"/>
<dbReference type="PANTHER" id="PTHR28077">
    <property type="entry name" value="INOSITOL PHOSPHORYLCERAMIDE SYNTHASE REGULATORY SUBUNIT KEI1"/>
    <property type="match status" value="1"/>
</dbReference>
<evidence type="ECO:0000313" key="3">
    <source>
        <dbReference type="Proteomes" id="UP000093000"/>
    </source>
</evidence>
<organism evidence="2 3">
    <name type="scientific">Choanephora cucurbitarum</name>
    <dbReference type="NCBI Taxonomy" id="101091"/>
    <lineage>
        <taxon>Eukaryota</taxon>
        <taxon>Fungi</taxon>
        <taxon>Fungi incertae sedis</taxon>
        <taxon>Mucoromycota</taxon>
        <taxon>Mucoromycotina</taxon>
        <taxon>Mucoromycetes</taxon>
        <taxon>Mucorales</taxon>
        <taxon>Mucorineae</taxon>
        <taxon>Choanephoraceae</taxon>
        <taxon>Choanephoroideae</taxon>
        <taxon>Choanephora</taxon>
    </lineage>
</organism>
<name>A0A1C7NBQ1_9FUNG</name>
<dbReference type="InParanoid" id="A0A1C7NBQ1"/>
<dbReference type="Proteomes" id="UP000093000">
    <property type="component" value="Unassembled WGS sequence"/>
</dbReference>
<dbReference type="GO" id="GO:0070916">
    <property type="term" value="C:inositol phosphoceramide synthase complex"/>
    <property type="evidence" value="ECO:0007669"/>
    <property type="project" value="TreeGrafter"/>
</dbReference>
<keyword evidence="1" id="KW-0472">Membrane</keyword>
<dbReference type="FunCoup" id="A0A1C7NBQ1">
    <property type="interactions" value="31"/>
</dbReference>
<keyword evidence="1" id="KW-0812">Transmembrane</keyword>
<dbReference type="GO" id="GO:0070917">
    <property type="term" value="F:inositol phosphoceramide synthase regulator activity"/>
    <property type="evidence" value="ECO:0007669"/>
    <property type="project" value="InterPro"/>
</dbReference>
<evidence type="ECO:0000256" key="1">
    <source>
        <dbReference type="SAM" id="Phobius"/>
    </source>
</evidence>
<proteinExistence type="predicted"/>
<comment type="caution">
    <text evidence="2">The sequence shown here is derived from an EMBL/GenBank/DDBJ whole genome shotgun (WGS) entry which is preliminary data.</text>
</comment>
<keyword evidence="1" id="KW-1133">Transmembrane helix</keyword>
<protein>
    <submittedName>
        <fullName evidence="2">Inositol phosphorylceramide synthase regulatory subunit KEI1</fullName>
    </submittedName>
</protein>
<feature type="transmembrane region" description="Helical" evidence="1">
    <location>
        <begin position="12"/>
        <end position="38"/>
    </location>
</feature>
<feature type="transmembrane region" description="Helical" evidence="1">
    <location>
        <begin position="132"/>
        <end position="155"/>
    </location>
</feature>
<dbReference type="STRING" id="101091.A0A1C7NBQ1"/>
<dbReference type="AlphaFoldDB" id="A0A1C7NBQ1"/>
<dbReference type="GO" id="GO:0006673">
    <property type="term" value="P:inositol phosphoceramide metabolic process"/>
    <property type="evidence" value="ECO:0007669"/>
    <property type="project" value="InterPro"/>
</dbReference>
<dbReference type="InterPro" id="IPR013862">
    <property type="entry name" value="Kei1"/>
</dbReference>
<sequence length="191" mass="22108">MPSSKGRHCCGFIPLKTGVSLITVFGILNKLSGFYGILSFDFSDTTATSIYIYSLFAIAVFAYGLYGQYHDNVRITRWYTMFFLLDCLVSVVSTIWFAVNWFVYTDHSMPELIDDPEKLAEHDRVFKMESQVSIAVLVILRFIHFYFAYVVIRYYRLINRAHYSKLPTQESIDLEDTTIRSDELSPKPAQD</sequence>
<dbReference type="PANTHER" id="PTHR28077:SF1">
    <property type="entry name" value="INOSITOL PHOSPHORYLCERAMIDE SYNTHASE REGULATORY SUBUNIT KEI1"/>
    <property type="match status" value="1"/>
</dbReference>
<gene>
    <name evidence="2" type="primary">KEI1</name>
    <name evidence="2" type="ORF">A0J61_05426</name>
</gene>
<evidence type="ECO:0000313" key="2">
    <source>
        <dbReference type="EMBL" id="OBZ86522.1"/>
    </source>
</evidence>
<feature type="transmembrane region" description="Helical" evidence="1">
    <location>
        <begin position="50"/>
        <end position="66"/>
    </location>
</feature>
<keyword evidence="3" id="KW-1185">Reference proteome</keyword>
<dbReference type="GO" id="GO:0000139">
    <property type="term" value="C:Golgi membrane"/>
    <property type="evidence" value="ECO:0007669"/>
    <property type="project" value="TreeGrafter"/>
</dbReference>